<feature type="compositionally biased region" description="Basic residues" evidence="1">
    <location>
        <begin position="40"/>
        <end position="61"/>
    </location>
</feature>
<evidence type="ECO:0000313" key="3">
    <source>
        <dbReference type="EMBL" id="MCS0497433.1"/>
    </source>
</evidence>
<keyword evidence="2" id="KW-0812">Transmembrane</keyword>
<keyword evidence="4" id="KW-1185">Reference proteome</keyword>
<sequence length="100" mass="10371">MPIASVPPPSHDPHRTPPQSHAPASSHEGAHTHTPSGAHGHAHAHGHPHGHSHGPGRRHPPARPSASLLRLSVWQRLAMAVPLAALLWAAALWVIGGVGA</sequence>
<proteinExistence type="predicted"/>
<keyword evidence="2" id="KW-0472">Membrane</keyword>
<dbReference type="RefSeq" id="WP_258734582.1">
    <property type="nucleotide sequence ID" value="NZ_JANTHZ010000012.1"/>
</dbReference>
<protein>
    <submittedName>
        <fullName evidence="3">Uncharacterized protein</fullName>
    </submittedName>
</protein>
<feature type="transmembrane region" description="Helical" evidence="2">
    <location>
        <begin position="77"/>
        <end position="96"/>
    </location>
</feature>
<dbReference type="EMBL" id="JANTHZ010000012">
    <property type="protein sequence ID" value="MCS0497433.1"/>
    <property type="molecule type" value="Genomic_DNA"/>
</dbReference>
<accession>A0A9X2PJH8</accession>
<evidence type="ECO:0000256" key="2">
    <source>
        <dbReference type="SAM" id="Phobius"/>
    </source>
</evidence>
<evidence type="ECO:0000313" key="4">
    <source>
        <dbReference type="Proteomes" id="UP001151088"/>
    </source>
</evidence>
<organism evidence="3 4">
    <name type="scientific">Ancylobacter mangrovi</name>
    <dbReference type="NCBI Taxonomy" id="2972472"/>
    <lineage>
        <taxon>Bacteria</taxon>
        <taxon>Pseudomonadati</taxon>
        <taxon>Pseudomonadota</taxon>
        <taxon>Alphaproteobacteria</taxon>
        <taxon>Hyphomicrobiales</taxon>
        <taxon>Xanthobacteraceae</taxon>
        <taxon>Ancylobacter</taxon>
    </lineage>
</organism>
<comment type="caution">
    <text evidence="3">The sequence shown here is derived from an EMBL/GenBank/DDBJ whole genome shotgun (WGS) entry which is preliminary data.</text>
</comment>
<reference evidence="3" key="1">
    <citation type="submission" date="2022-08" db="EMBL/GenBank/DDBJ databases">
        <authorList>
            <person name="Li F."/>
        </authorList>
    </citation>
    <scope>NUCLEOTIDE SEQUENCE</scope>
    <source>
        <strain evidence="3">MQZ15Z-1</strain>
    </source>
</reference>
<gene>
    <name evidence="3" type="ORF">NVS89_20285</name>
</gene>
<feature type="region of interest" description="Disordered" evidence="1">
    <location>
        <begin position="1"/>
        <end position="64"/>
    </location>
</feature>
<feature type="compositionally biased region" description="Pro residues" evidence="1">
    <location>
        <begin position="1"/>
        <end position="10"/>
    </location>
</feature>
<keyword evidence="2" id="KW-1133">Transmembrane helix</keyword>
<name>A0A9X2PJH8_9HYPH</name>
<dbReference type="AlphaFoldDB" id="A0A9X2PJH8"/>
<evidence type="ECO:0000256" key="1">
    <source>
        <dbReference type="SAM" id="MobiDB-lite"/>
    </source>
</evidence>
<dbReference type="Proteomes" id="UP001151088">
    <property type="component" value="Unassembled WGS sequence"/>
</dbReference>